<evidence type="ECO:0000313" key="2">
    <source>
        <dbReference type="Proteomes" id="UP000006742"/>
    </source>
</evidence>
<evidence type="ECO:0000313" key="1">
    <source>
        <dbReference type="EMBL" id="ADI68222.1"/>
    </source>
</evidence>
<gene>
    <name evidence="1" type="ordered locus">HMPREF0573_11903</name>
</gene>
<sequence>MGNAWRIISKFLDSTITAPLRLPARKNIPPWAAPLITSEAARRGNL</sequence>
<proteinExistence type="predicted"/>
<reference evidence="2" key="1">
    <citation type="submission" date="2010-03" db="EMBL/GenBank/DDBJ databases">
        <title>Complete sequence of Mobiluncus curtisii ATCC 43063.</title>
        <authorList>
            <person name="Muzny D."/>
            <person name="Qin X."/>
            <person name="Deng J."/>
            <person name="Jiang H."/>
            <person name="Liu Y."/>
            <person name="Qu J."/>
            <person name="Song X.-Z."/>
            <person name="Zhang L."/>
            <person name="Thornton R."/>
            <person name="Coyle M."/>
            <person name="Francisco L."/>
            <person name="Jackson L."/>
            <person name="Javaid M."/>
            <person name="Korchina V."/>
            <person name="Kovar C."/>
            <person name="Mata R."/>
            <person name="Mathew T."/>
            <person name="Ngo R."/>
            <person name="Nguyen L."/>
            <person name="Nguyen N."/>
            <person name="Okwuonu G."/>
            <person name="Ongeri F."/>
            <person name="Pham C."/>
            <person name="Simmons D."/>
            <person name="Wilczek-Boney K."/>
            <person name="Hale W."/>
            <person name="Jakkamsetti A."/>
            <person name="Pham P."/>
            <person name="Ruth R."/>
            <person name="San Lucas F."/>
            <person name="Warren J."/>
            <person name="Zhang J."/>
            <person name="Zhao Z."/>
            <person name="Zhou C."/>
            <person name="Zhu D."/>
            <person name="Lee S."/>
            <person name="Bess C."/>
            <person name="Blankenburg K."/>
            <person name="Forbes L."/>
            <person name="Fu Q."/>
            <person name="Gubbala S."/>
            <person name="Hirani K."/>
            <person name="Jayaseelan J.C."/>
            <person name="Lara F."/>
            <person name="Munidasa M."/>
            <person name="Palculict T."/>
            <person name="Patil S."/>
            <person name="Pu L.-L."/>
            <person name="Saada N."/>
            <person name="Tang L."/>
            <person name="Weissenberger G."/>
            <person name="Zhu Y."/>
            <person name="Hemphill L."/>
            <person name="Shang Y."/>
            <person name="Youmans B."/>
            <person name="Ayvaz T."/>
            <person name="Ross M."/>
            <person name="Santibanez J."/>
            <person name="Aqrawi P."/>
            <person name="Gross S."/>
            <person name="Joshi V."/>
            <person name="Fowler G."/>
            <person name="Nazareth L."/>
            <person name="Reid J."/>
            <person name="Worley K."/>
            <person name="Petrosino J."/>
            <person name="Highlander S."/>
            <person name="Gibbs R."/>
            <person name="Gibbs R."/>
        </authorList>
    </citation>
    <scope>NUCLEOTIDE SEQUENCE [LARGE SCALE GENOMIC DNA]</scope>
    <source>
        <strain evidence="2">ATCC 43063 / DSM 2711 / V125</strain>
    </source>
</reference>
<dbReference type="STRING" id="548479.HMPREF0573_11903"/>
<accession>D6ZHW4</accession>
<dbReference type="HOGENOM" id="CLU_3185897_0_0_11"/>
<organism evidence="1 2">
    <name type="scientific">Mobiluncus curtisii (strain ATCC 43063 / DSM 2711 / V125)</name>
    <name type="common">Falcivibrio vaginalis</name>
    <dbReference type="NCBI Taxonomy" id="548479"/>
    <lineage>
        <taxon>Bacteria</taxon>
        <taxon>Bacillati</taxon>
        <taxon>Actinomycetota</taxon>
        <taxon>Actinomycetes</taxon>
        <taxon>Actinomycetales</taxon>
        <taxon>Actinomycetaceae</taxon>
        <taxon>Mobiluncus</taxon>
    </lineage>
</organism>
<dbReference type="Proteomes" id="UP000006742">
    <property type="component" value="Chromosome"/>
</dbReference>
<protein>
    <submittedName>
        <fullName evidence="1">Uncharacterized protein</fullName>
    </submittedName>
</protein>
<name>D6ZHW4_MOBCV</name>
<dbReference type="AlphaFoldDB" id="D6ZHW4"/>
<keyword evidence="2" id="KW-1185">Reference proteome</keyword>
<dbReference type="EMBL" id="CP001992">
    <property type="protein sequence ID" value="ADI68222.1"/>
    <property type="molecule type" value="Genomic_DNA"/>
</dbReference>
<dbReference type="KEGG" id="mcu:HMPREF0573_11903"/>